<dbReference type="InterPro" id="IPR003660">
    <property type="entry name" value="HAMP_dom"/>
</dbReference>
<keyword evidence="10 18" id="KW-0418">Kinase</keyword>
<evidence type="ECO:0000256" key="13">
    <source>
        <dbReference type="ARBA" id="ARBA00023012"/>
    </source>
</evidence>
<keyword evidence="12 15" id="KW-1133">Transmembrane helix</keyword>
<evidence type="ECO:0000256" key="4">
    <source>
        <dbReference type="ARBA" id="ARBA00022475"/>
    </source>
</evidence>
<dbReference type="AlphaFoldDB" id="A0A212LNY8"/>
<keyword evidence="9" id="KW-0547">Nucleotide-binding</keyword>
<evidence type="ECO:0000256" key="9">
    <source>
        <dbReference type="ARBA" id="ARBA00022741"/>
    </source>
</evidence>
<dbReference type="Pfam" id="PF00672">
    <property type="entry name" value="HAMP"/>
    <property type="match status" value="1"/>
</dbReference>
<keyword evidence="14 15" id="KW-0472">Membrane</keyword>
<evidence type="ECO:0000256" key="7">
    <source>
        <dbReference type="ARBA" id="ARBA00022679"/>
    </source>
</evidence>
<keyword evidence="7" id="KW-0808">Transferase</keyword>
<dbReference type="EC" id="2.7.13.3" evidence="3"/>
<organism evidence="18">
    <name type="scientific">uncultured Pleomorphomonas sp</name>
    <dbReference type="NCBI Taxonomy" id="442121"/>
    <lineage>
        <taxon>Bacteria</taxon>
        <taxon>Pseudomonadati</taxon>
        <taxon>Pseudomonadota</taxon>
        <taxon>Alphaproteobacteria</taxon>
        <taxon>Hyphomicrobiales</taxon>
        <taxon>Pleomorphomonadaceae</taxon>
        <taxon>Pleomorphomonas</taxon>
        <taxon>environmental samples</taxon>
    </lineage>
</organism>
<keyword evidence="6" id="KW-0597">Phosphoprotein</keyword>
<sequence>MRQMTETPEPAERRGRIAAGLDRLDDLIRHIRIFIGRYSPRVLRRAWVGAGHAINRSLPKGLLGRSLLIVVVPMLILLGVLTGVFMDRHWMLVTQRLSDAVAGQIVGLATISDNTDLTDGQRADTVAAAGRAMGLVAEIMPTSEIGRVRRSSSDIVHAMLAEGIVKRTRMPFAIRDFSDGNRIEVRMVVHGGVLKVEFARSLAYAANWHFFLVWMVGTALFLVLVSLIFLRNQIKPIERLAAAADAFGRGRPVEGFAPSGAREVRQAAHAFIGMRRRLERQIEQRTTMLAGVGHDLKTILTRFRLGLALLPDDEDTADLRADVAEMEAMLEAYVDFARGDADETPQPIDVEATIADCLRQTVEPTGRTVHFAFGGDGALTLRPTAFRRLIANLVGNAARYGRSAVWVTGERREGWLSIAVEDDGPGIPDSELEAVFRPFYRLDAARNQDVPGTGLGLAIARDVARSHGGDIELGPSPHGGLRATVRLPA</sequence>
<dbReference type="SUPFAM" id="SSF55874">
    <property type="entry name" value="ATPase domain of HSP90 chaperone/DNA topoisomerase II/histidine kinase"/>
    <property type="match status" value="1"/>
</dbReference>
<protein>
    <recommendedName>
        <fullName evidence="3">histidine kinase</fullName>
        <ecNumber evidence="3">2.7.13.3</ecNumber>
    </recommendedName>
</protein>
<dbReference type="GO" id="GO:0000155">
    <property type="term" value="F:phosphorelay sensor kinase activity"/>
    <property type="evidence" value="ECO:0007669"/>
    <property type="project" value="InterPro"/>
</dbReference>
<dbReference type="InterPro" id="IPR036097">
    <property type="entry name" value="HisK_dim/P_sf"/>
</dbReference>
<dbReference type="Gene3D" id="1.10.287.130">
    <property type="match status" value="1"/>
</dbReference>
<evidence type="ECO:0000256" key="10">
    <source>
        <dbReference type="ARBA" id="ARBA00022777"/>
    </source>
</evidence>
<dbReference type="PANTHER" id="PTHR44936:SF5">
    <property type="entry name" value="SENSOR HISTIDINE KINASE ENVZ"/>
    <property type="match status" value="1"/>
</dbReference>
<evidence type="ECO:0000313" key="18">
    <source>
        <dbReference type="EMBL" id="SCM79216.1"/>
    </source>
</evidence>
<name>A0A212LNY8_9HYPH</name>
<dbReference type="Gene3D" id="3.30.565.10">
    <property type="entry name" value="Histidine kinase-like ATPase, C-terminal domain"/>
    <property type="match status" value="1"/>
</dbReference>
<dbReference type="InterPro" id="IPR050980">
    <property type="entry name" value="2C_sensor_his_kinase"/>
</dbReference>
<accession>A0A212LNY8</accession>
<evidence type="ECO:0000256" key="3">
    <source>
        <dbReference type="ARBA" id="ARBA00012438"/>
    </source>
</evidence>
<gene>
    <name evidence="18" type="ORF">KL86PLE_90291</name>
</gene>
<keyword evidence="5" id="KW-0997">Cell inner membrane</keyword>
<keyword evidence="4" id="KW-1003">Cell membrane</keyword>
<feature type="transmembrane region" description="Helical" evidence="15">
    <location>
        <begin position="208"/>
        <end position="230"/>
    </location>
</feature>
<dbReference type="InterPro" id="IPR005467">
    <property type="entry name" value="His_kinase_dom"/>
</dbReference>
<evidence type="ECO:0000256" key="5">
    <source>
        <dbReference type="ARBA" id="ARBA00022519"/>
    </source>
</evidence>
<evidence type="ECO:0000256" key="14">
    <source>
        <dbReference type="ARBA" id="ARBA00023136"/>
    </source>
</evidence>
<dbReference type="CDD" id="cd00082">
    <property type="entry name" value="HisKA"/>
    <property type="match status" value="1"/>
</dbReference>
<feature type="transmembrane region" description="Helical" evidence="15">
    <location>
        <begin position="66"/>
        <end position="86"/>
    </location>
</feature>
<evidence type="ECO:0000256" key="1">
    <source>
        <dbReference type="ARBA" id="ARBA00000085"/>
    </source>
</evidence>
<reference evidence="18" key="1">
    <citation type="submission" date="2016-08" db="EMBL/GenBank/DDBJ databases">
        <authorList>
            <person name="Seilhamer J.J."/>
        </authorList>
    </citation>
    <scope>NUCLEOTIDE SEQUENCE</scope>
    <source>
        <strain evidence="18">86</strain>
    </source>
</reference>
<dbReference type="EMBL" id="FMJD01000013">
    <property type="protein sequence ID" value="SCM79216.1"/>
    <property type="molecule type" value="Genomic_DNA"/>
</dbReference>
<keyword evidence="8 15" id="KW-0812">Transmembrane</keyword>
<keyword evidence="13" id="KW-0902">Two-component regulatory system</keyword>
<evidence type="ECO:0000256" key="12">
    <source>
        <dbReference type="ARBA" id="ARBA00022989"/>
    </source>
</evidence>
<comment type="subcellular location">
    <subcellularLocation>
        <location evidence="2">Cell inner membrane</location>
        <topology evidence="2">Multi-pass membrane protein</topology>
    </subcellularLocation>
</comment>
<dbReference type="PROSITE" id="PS50109">
    <property type="entry name" value="HIS_KIN"/>
    <property type="match status" value="1"/>
</dbReference>
<evidence type="ECO:0000259" key="16">
    <source>
        <dbReference type="PROSITE" id="PS50109"/>
    </source>
</evidence>
<dbReference type="SMART" id="SM00388">
    <property type="entry name" value="HisKA"/>
    <property type="match status" value="1"/>
</dbReference>
<dbReference type="SMART" id="SM00304">
    <property type="entry name" value="HAMP"/>
    <property type="match status" value="1"/>
</dbReference>
<dbReference type="InterPro" id="IPR003594">
    <property type="entry name" value="HATPase_dom"/>
</dbReference>
<dbReference type="SUPFAM" id="SSF47384">
    <property type="entry name" value="Homodimeric domain of signal transducing histidine kinase"/>
    <property type="match status" value="1"/>
</dbReference>
<dbReference type="GO" id="GO:0005524">
    <property type="term" value="F:ATP binding"/>
    <property type="evidence" value="ECO:0007669"/>
    <property type="project" value="UniProtKB-KW"/>
</dbReference>
<feature type="domain" description="HAMP" evidence="17">
    <location>
        <begin position="231"/>
        <end position="283"/>
    </location>
</feature>
<dbReference type="PANTHER" id="PTHR44936">
    <property type="entry name" value="SENSOR PROTEIN CREC"/>
    <property type="match status" value="1"/>
</dbReference>
<evidence type="ECO:0000256" key="6">
    <source>
        <dbReference type="ARBA" id="ARBA00022553"/>
    </source>
</evidence>
<evidence type="ECO:0000256" key="11">
    <source>
        <dbReference type="ARBA" id="ARBA00022840"/>
    </source>
</evidence>
<evidence type="ECO:0000256" key="2">
    <source>
        <dbReference type="ARBA" id="ARBA00004429"/>
    </source>
</evidence>
<proteinExistence type="predicted"/>
<dbReference type="InterPro" id="IPR036890">
    <property type="entry name" value="HATPase_C_sf"/>
</dbReference>
<dbReference type="InterPro" id="IPR004358">
    <property type="entry name" value="Sig_transdc_His_kin-like_C"/>
</dbReference>
<dbReference type="PROSITE" id="PS50885">
    <property type="entry name" value="HAMP"/>
    <property type="match status" value="1"/>
</dbReference>
<feature type="domain" description="Histidine kinase" evidence="16">
    <location>
        <begin position="291"/>
        <end position="489"/>
    </location>
</feature>
<dbReference type="InterPro" id="IPR003661">
    <property type="entry name" value="HisK_dim/P_dom"/>
</dbReference>
<keyword evidence="11" id="KW-0067">ATP-binding</keyword>
<dbReference type="SMART" id="SM00387">
    <property type="entry name" value="HATPase_c"/>
    <property type="match status" value="1"/>
</dbReference>
<dbReference type="PRINTS" id="PR00344">
    <property type="entry name" value="BCTRLSENSOR"/>
</dbReference>
<comment type="catalytic activity">
    <reaction evidence="1">
        <text>ATP + protein L-histidine = ADP + protein N-phospho-L-histidine.</text>
        <dbReference type="EC" id="2.7.13.3"/>
    </reaction>
</comment>
<evidence type="ECO:0000259" key="17">
    <source>
        <dbReference type="PROSITE" id="PS50885"/>
    </source>
</evidence>
<evidence type="ECO:0000256" key="15">
    <source>
        <dbReference type="SAM" id="Phobius"/>
    </source>
</evidence>
<dbReference type="GO" id="GO:0005886">
    <property type="term" value="C:plasma membrane"/>
    <property type="evidence" value="ECO:0007669"/>
    <property type="project" value="UniProtKB-SubCell"/>
</dbReference>
<dbReference type="Pfam" id="PF02518">
    <property type="entry name" value="HATPase_c"/>
    <property type="match status" value="1"/>
</dbReference>
<evidence type="ECO:0000256" key="8">
    <source>
        <dbReference type="ARBA" id="ARBA00022692"/>
    </source>
</evidence>